<dbReference type="AlphaFoldDB" id="A0A1X1RCN9"/>
<proteinExistence type="predicted"/>
<dbReference type="SUPFAM" id="SSF81301">
    <property type="entry name" value="Nucleotidyltransferase"/>
    <property type="match status" value="1"/>
</dbReference>
<organism evidence="1 2">
    <name type="scientific">Mycolicibacterium fallax</name>
    <name type="common">Mycobacterium fallax</name>
    <dbReference type="NCBI Taxonomy" id="1793"/>
    <lineage>
        <taxon>Bacteria</taxon>
        <taxon>Bacillati</taxon>
        <taxon>Actinomycetota</taxon>
        <taxon>Actinomycetes</taxon>
        <taxon>Mycobacteriales</taxon>
        <taxon>Mycobacteriaceae</taxon>
        <taxon>Mycolicibacterium</taxon>
    </lineage>
</organism>
<sequence>MPEPWQPGPLLEVLLRRGVRFVLIGGFAAIAYGSPFPTEDVDITPEASTANLKRLSDALHELKAKIRTEGVDDGLPFDPDAASLAAARMWNLTTCYGDLDISMAPSGTTGYADLIKDSVDHAAFGLLIPTASLADIIRSKQAANRPKDQRVLPVLRELLASRHDQHTDDD</sequence>
<evidence type="ECO:0000313" key="2">
    <source>
        <dbReference type="Proteomes" id="UP000193484"/>
    </source>
</evidence>
<protein>
    <submittedName>
        <fullName evidence="1">Uncharacterized protein</fullName>
    </submittedName>
</protein>
<accession>A0A1X1RCN9</accession>
<gene>
    <name evidence="1" type="ORF">AWC04_10645</name>
</gene>
<dbReference type="Gene3D" id="3.30.460.40">
    <property type="match status" value="1"/>
</dbReference>
<dbReference type="InterPro" id="IPR043519">
    <property type="entry name" value="NT_sf"/>
</dbReference>
<reference evidence="1 2" key="1">
    <citation type="submission" date="2016-01" db="EMBL/GenBank/DDBJ databases">
        <title>The new phylogeny of the genus Mycobacterium.</title>
        <authorList>
            <person name="Tarcisio F."/>
            <person name="Conor M."/>
            <person name="Antonella G."/>
            <person name="Elisabetta G."/>
            <person name="Giulia F.S."/>
            <person name="Sara T."/>
            <person name="Anna F."/>
            <person name="Clotilde B."/>
            <person name="Roberto B."/>
            <person name="Veronica D.S."/>
            <person name="Fabio R."/>
            <person name="Monica P."/>
            <person name="Olivier J."/>
            <person name="Enrico T."/>
            <person name="Nicola S."/>
        </authorList>
    </citation>
    <scope>NUCLEOTIDE SEQUENCE [LARGE SCALE GENOMIC DNA]</scope>
    <source>
        <strain evidence="1 2">DSM 44179</strain>
    </source>
</reference>
<keyword evidence="2" id="KW-1185">Reference proteome</keyword>
<dbReference type="RefSeq" id="WP_085095900.1">
    <property type="nucleotide sequence ID" value="NZ_AP022603.1"/>
</dbReference>
<dbReference type="STRING" id="1793.AWC04_10645"/>
<name>A0A1X1RCN9_MYCFA</name>
<dbReference type="OrthoDB" id="3212051at2"/>
<dbReference type="EMBL" id="LQOJ01000039">
    <property type="protein sequence ID" value="ORV03090.1"/>
    <property type="molecule type" value="Genomic_DNA"/>
</dbReference>
<comment type="caution">
    <text evidence="1">The sequence shown here is derived from an EMBL/GenBank/DDBJ whole genome shotgun (WGS) entry which is preliminary data.</text>
</comment>
<evidence type="ECO:0000313" key="1">
    <source>
        <dbReference type="EMBL" id="ORV03090.1"/>
    </source>
</evidence>
<dbReference type="Proteomes" id="UP000193484">
    <property type="component" value="Unassembled WGS sequence"/>
</dbReference>